<dbReference type="SUPFAM" id="SSF56112">
    <property type="entry name" value="Protein kinase-like (PK-like)"/>
    <property type="match status" value="1"/>
</dbReference>
<dbReference type="PANTHER" id="PTHR21310">
    <property type="entry name" value="AMINOGLYCOSIDE PHOSPHOTRANSFERASE-RELATED-RELATED"/>
    <property type="match status" value="1"/>
</dbReference>
<reference evidence="3" key="1">
    <citation type="submission" date="2022-11" db="EMBL/GenBank/DDBJ databases">
        <authorList>
            <person name="Petersen C."/>
        </authorList>
    </citation>
    <scope>NUCLEOTIDE SEQUENCE</scope>
    <source>
        <strain evidence="3">IBT 30069</strain>
    </source>
</reference>
<accession>A0A9W9FVL8</accession>
<dbReference type="Proteomes" id="UP001149165">
    <property type="component" value="Unassembled WGS sequence"/>
</dbReference>
<feature type="domain" description="Aminoglycoside phosphotransferase" evidence="2">
    <location>
        <begin position="48"/>
        <end position="213"/>
    </location>
</feature>
<dbReference type="GO" id="GO:0016301">
    <property type="term" value="F:kinase activity"/>
    <property type="evidence" value="ECO:0007669"/>
    <property type="project" value="UniProtKB-KW"/>
</dbReference>
<proteinExistence type="predicted"/>
<dbReference type="Pfam" id="PF01636">
    <property type="entry name" value="APH"/>
    <property type="match status" value="1"/>
</dbReference>
<dbReference type="PANTHER" id="PTHR21310:SF39">
    <property type="entry name" value="AMINOGLYCOSIDE PHOSPHOTRANSFERASE DOMAIN-CONTAINING PROTEIN"/>
    <property type="match status" value="1"/>
</dbReference>
<dbReference type="Gene3D" id="3.90.1200.10">
    <property type="match status" value="1"/>
</dbReference>
<dbReference type="InterPro" id="IPR051678">
    <property type="entry name" value="AGP_Transferase"/>
</dbReference>
<dbReference type="InterPro" id="IPR011009">
    <property type="entry name" value="Kinase-like_dom_sf"/>
</dbReference>
<dbReference type="InterPro" id="IPR002575">
    <property type="entry name" value="Aminoglycoside_PTrfase"/>
</dbReference>
<evidence type="ECO:0000256" key="1">
    <source>
        <dbReference type="SAM" id="MobiDB-lite"/>
    </source>
</evidence>
<protein>
    <submittedName>
        <fullName evidence="3">Kinase-like protein</fullName>
    </submittedName>
</protein>
<keyword evidence="4" id="KW-1185">Reference proteome</keyword>
<evidence type="ECO:0000259" key="2">
    <source>
        <dbReference type="Pfam" id="PF01636"/>
    </source>
</evidence>
<organism evidence="3 4">
    <name type="scientific">Penicillium angulare</name>
    <dbReference type="NCBI Taxonomy" id="116970"/>
    <lineage>
        <taxon>Eukaryota</taxon>
        <taxon>Fungi</taxon>
        <taxon>Dikarya</taxon>
        <taxon>Ascomycota</taxon>
        <taxon>Pezizomycotina</taxon>
        <taxon>Eurotiomycetes</taxon>
        <taxon>Eurotiomycetidae</taxon>
        <taxon>Eurotiales</taxon>
        <taxon>Aspergillaceae</taxon>
        <taxon>Penicillium</taxon>
    </lineage>
</organism>
<keyword evidence="3" id="KW-0808">Transferase</keyword>
<dbReference type="EMBL" id="JAPQKH010000003">
    <property type="protein sequence ID" value="KAJ5107241.1"/>
    <property type="molecule type" value="Genomic_DNA"/>
</dbReference>
<dbReference type="AlphaFoldDB" id="A0A9W9FVL8"/>
<reference evidence="3" key="2">
    <citation type="journal article" date="2023" name="IMA Fungus">
        <title>Comparative genomic study of the Penicillium genus elucidates a diverse pangenome and 15 lateral gene transfer events.</title>
        <authorList>
            <person name="Petersen C."/>
            <person name="Sorensen T."/>
            <person name="Nielsen M.R."/>
            <person name="Sondergaard T.E."/>
            <person name="Sorensen J.L."/>
            <person name="Fitzpatrick D.A."/>
            <person name="Frisvad J.C."/>
            <person name="Nielsen K.L."/>
        </authorList>
    </citation>
    <scope>NUCLEOTIDE SEQUENCE</scope>
    <source>
        <strain evidence="3">IBT 30069</strain>
    </source>
</reference>
<feature type="region of interest" description="Disordered" evidence="1">
    <location>
        <begin position="294"/>
        <end position="316"/>
    </location>
</feature>
<keyword evidence="3" id="KW-0418">Kinase</keyword>
<name>A0A9W9FVL8_9EURO</name>
<sequence>MALPETIQRASVIAACVDPSPNNVVSQYGKRVIKIPDNKVVKYGISVTKEEAENQRIAYELVDSRIVRIPRVFDFFSDGELGYIVMGFIEGKVIDPLEDTASIKKIANILDHFATLRYITPGSLYGGPCHGLLFGDPEELVFDSTDAMEKWFNSRLYPHNTKLNFQGFDLVLFHLDVAPRNNLWQKDGSVCLLDWASAGFYPKLFEFCMQWIFEGKEGRFTSVLLESMNSLPEQELAQKDSMMWAWRNIQRYAFPKDDFELPNTRPRDSTKWLLFPPPPMPAYPDEWLEEARRAGIVLQTESNSTDPEPSDRRAEK</sequence>
<evidence type="ECO:0000313" key="3">
    <source>
        <dbReference type="EMBL" id="KAJ5107241.1"/>
    </source>
</evidence>
<dbReference type="OrthoDB" id="3250044at2759"/>
<comment type="caution">
    <text evidence="3">The sequence shown here is derived from an EMBL/GenBank/DDBJ whole genome shotgun (WGS) entry which is preliminary data.</text>
</comment>
<gene>
    <name evidence="3" type="ORF">N7456_003916</name>
</gene>
<evidence type="ECO:0000313" key="4">
    <source>
        <dbReference type="Proteomes" id="UP001149165"/>
    </source>
</evidence>